<dbReference type="FunFam" id="3.90.810.10:FF:000029">
    <property type="entry name" value="Elongation factor Ts, mitochondrial"/>
    <property type="match status" value="1"/>
</dbReference>
<dbReference type="PANTHER" id="PTHR47846">
    <property type="entry name" value="OS06G0681300 PROTEIN-RELATED"/>
    <property type="match status" value="1"/>
</dbReference>
<dbReference type="CDD" id="cd00132">
    <property type="entry name" value="CRIB"/>
    <property type="match status" value="1"/>
</dbReference>
<organism evidence="3 4">
    <name type="scientific">Dichanthelium oligosanthes</name>
    <dbReference type="NCBI Taxonomy" id="888268"/>
    <lineage>
        <taxon>Eukaryota</taxon>
        <taxon>Viridiplantae</taxon>
        <taxon>Streptophyta</taxon>
        <taxon>Embryophyta</taxon>
        <taxon>Tracheophyta</taxon>
        <taxon>Spermatophyta</taxon>
        <taxon>Magnoliopsida</taxon>
        <taxon>Liliopsida</taxon>
        <taxon>Poales</taxon>
        <taxon>Poaceae</taxon>
        <taxon>PACMAD clade</taxon>
        <taxon>Panicoideae</taxon>
        <taxon>Panicodae</taxon>
        <taxon>Paniceae</taxon>
        <taxon>Dichantheliinae</taxon>
        <taxon>Dichanthelium</taxon>
    </lineage>
</organism>
<accession>A0A1E5V095</accession>
<dbReference type="Gene3D" id="3.90.810.10">
    <property type="entry name" value="CRIB domain"/>
    <property type="match status" value="1"/>
</dbReference>
<dbReference type="EMBL" id="LWDX02056244">
    <property type="protein sequence ID" value="OEL18582.1"/>
    <property type="molecule type" value="Genomic_DNA"/>
</dbReference>
<protein>
    <recommendedName>
        <fullName evidence="2">CRIB domain-containing protein</fullName>
    </recommendedName>
</protein>
<feature type="compositionally biased region" description="Polar residues" evidence="1">
    <location>
        <begin position="216"/>
        <end position="233"/>
    </location>
</feature>
<dbReference type="Pfam" id="PF00786">
    <property type="entry name" value="PBD"/>
    <property type="match status" value="1"/>
</dbReference>
<keyword evidence="4" id="KW-1185">Reference proteome</keyword>
<evidence type="ECO:0000259" key="2">
    <source>
        <dbReference type="PROSITE" id="PS50108"/>
    </source>
</evidence>
<feature type="compositionally biased region" description="Basic residues" evidence="1">
    <location>
        <begin position="181"/>
        <end position="190"/>
    </location>
</feature>
<proteinExistence type="predicted"/>
<dbReference type="PANTHER" id="PTHR47846:SF4">
    <property type="entry name" value="WASP-RELATED PROTEIN"/>
    <property type="match status" value="1"/>
</dbReference>
<gene>
    <name evidence="3" type="ORF">BAE44_0020398</name>
</gene>
<dbReference type="InterPro" id="IPR036936">
    <property type="entry name" value="CRIB_dom_sf"/>
</dbReference>
<dbReference type="AlphaFoldDB" id="A0A1E5V095"/>
<feature type="region of interest" description="Disordered" evidence="1">
    <location>
        <begin position="134"/>
        <end position="233"/>
    </location>
</feature>
<reference evidence="3 4" key="1">
    <citation type="submission" date="2016-09" db="EMBL/GenBank/DDBJ databases">
        <title>The draft genome of Dichanthelium oligosanthes: A C3 panicoid grass species.</title>
        <authorList>
            <person name="Studer A.J."/>
            <person name="Schnable J.C."/>
            <person name="Brutnell T.P."/>
        </authorList>
    </citation>
    <scope>NUCLEOTIDE SEQUENCE [LARGE SCALE GENOMIC DNA]</scope>
    <source>
        <strain evidence="4">cv. Kellogg 1175</strain>
        <tissue evidence="3">Leaf</tissue>
    </source>
</reference>
<evidence type="ECO:0000313" key="4">
    <source>
        <dbReference type="Proteomes" id="UP000095767"/>
    </source>
</evidence>
<feature type="compositionally biased region" description="Polar residues" evidence="1">
    <location>
        <begin position="134"/>
        <end position="149"/>
    </location>
</feature>
<dbReference type="STRING" id="888268.A0A1E5V095"/>
<dbReference type="InterPro" id="IPR000095">
    <property type="entry name" value="CRIB_dom"/>
</dbReference>
<evidence type="ECO:0000313" key="3">
    <source>
        <dbReference type="EMBL" id="OEL18582.1"/>
    </source>
</evidence>
<evidence type="ECO:0000256" key="1">
    <source>
        <dbReference type="SAM" id="MobiDB-lite"/>
    </source>
</evidence>
<feature type="domain" description="CRIB" evidence="2">
    <location>
        <begin position="97"/>
        <end position="110"/>
    </location>
</feature>
<comment type="caution">
    <text evidence="3">The sequence shown here is derived from an EMBL/GenBank/DDBJ whole genome shotgun (WGS) entry which is preliminary data.</text>
</comment>
<sequence length="233" mass="25834">MIPCDKKLRRVTRDDAGKASPDWASLHQDTVELIGWWVLAGDLRDYVEETRGADRLVYDVSTCSCSHLPMAYKMKGVFKGLKVISQIFVVKEHQMEIGHPTDVKHVAHIGWDSPTGSAASPSWINDMKGSPDFSSLSNVGPSARTSWASQDFDEPRDISPFGIFAENTSQEATPYPDIPKPPRKSRRKKSKNDSPRASARSSRSSRSRSKSSFSSTADTVSVNDIQPEIHQTV</sequence>
<dbReference type="Proteomes" id="UP000095767">
    <property type="component" value="Unassembled WGS sequence"/>
</dbReference>
<dbReference type="PROSITE" id="PS50108">
    <property type="entry name" value="CRIB"/>
    <property type="match status" value="1"/>
</dbReference>
<name>A0A1E5V095_9POAL</name>
<dbReference type="OrthoDB" id="4206278at2759"/>